<feature type="transmembrane region" description="Helical" evidence="6">
    <location>
        <begin position="40"/>
        <end position="57"/>
    </location>
</feature>
<keyword evidence="4 6" id="KW-1133">Transmembrane helix</keyword>
<evidence type="ECO:0000256" key="4">
    <source>
        <dbReference type="ARBA" id="ARBA00022989"/>
    </source>
</evidence>
<dbReference type="PANTHER" id="PTHR32322:SF2">
    <property type="entry name" value="EAMA DOMAIN-CONTAINING PROTEIN"/>
    <property type="match status" value="1"/>
</dbReference>
<dbReference type="Pfam" id="PF00892">
    <property type="entry name" value="EamA"/>
    <property type="match status" value="2"/>
</dbReference>
<proteinExistence type="inferred from homology"/>
<dbReference type="OrthoDB" id="9152890at2"/>
<keyword evidence="3 6" id="KW-0812">Transmembrane</keyword>
<feature type="domain" description="EamA" evidence="7">
    <location>
        <begin position="158"/>
        <end position="291"/>
    </location>
</feature>
<protein>
    <submittedName>
        <fullName evidence="8">EamA family transporter</fullName>
    </submittedName>
</protein>
<evidence type="ECO:0000313" key="8">
    <source>
        <dbReference type="EMBL" id="MVX57922.1"/>
    </source>
</evidence>
<keyword evidence="5 6" id="KW-0472">Membrane</keyword>
<comment type="caution">
    <text evidence="8">The sequence shown here is derived from an EMBL/GenBank/DDBJ whole genome shotgun (WGS) entry which is preliminary data.</text>
</comment>
<dbReference type="PANTHER" id="PTHR32322">
    <property type="entry name" value="INNER MEMBRANE TRANSPORTER"/>
    <property type="match status" value="1"/>
</dbReference>
<dbReference type="EMBL" id="WSRP01000060">
    <property type="protein sequence ID" value="MVX57922.1"/>
    <property type="molecule type" value="Genomic_DNA"/>
</dbReference>
<comment type="subcellular location">
    <subcellularLocation>
        <location evidence="1">Membrane</location>
        <topology evidence="1">Multi-pass membrane protein</topology>
    </subcellularLocation>
</comment>
<name>A0A6L6YLP5_9BURK</name>
<feature type="transmembrane region" description="Helical" evidence="6">
    <location>
        <begin position="101"/>
        <end position="119"/>
    </location>
</feature>
<feature type="transmembrane region" description="Helical" evidence="6">
    <location>
        <begin position="77"/>
        <end position="95"/>
    </location>
</feature>
<comment type="similarity">
    <text evidence="2">Belongs to the EamA transporter family.</text>
</comment>
<evidence type="ECO:0000256" key="3">
    <source>
        <dbReference type="ARBA" id="ARBA00022692"/>
    </source>
</evidence>
<dbReference type="SUPFAM" id="SSF103481">
    <property type="entry name" value="Multidrug resistance efflux transporter EmrE"/>
    <property type="match status" value="2"/>
</dbReference>
<dbReference type="InterPro" id="IPR050638">
    <property type="entry name" value="AA-Vitamin_Transporters"/>
</dbReference>
<feature type="domain" description="EamA" evidence="7">
    <location>
        <begin position="5"/>
        <end position="145"/>
    </location>
</feature>
<feature type="transmembrane region" description="Helical" evidence="6">
    <location>
        <begin position="187"/>
        <end position="208"/>
    </location>
</feature>
<feature type="transmembrane region" description="Helical" evidence="6">
    <location>
        <begin position="156"/>
        <end position="175"/>
    </location>
</feature>
<reference evidence="8 9" key="1">
    <citation type="submission" date="2019-12" db="EMBL/GenBank/DDBJ databases">
        <title>Microbes associate with the intestines of laboratory mice.</title>
        <authorList>
            <person name="Navarre W."/>
            <person name="Wong E."/>
        </authorList>
    </citation>
    <scope>NUCLEOTIDE SEQUENCE [LARGE SCALE GENOMIC DNA]</scope>
    <source>
        <strain evidence="8 9">NM82_D38</strain>
    </source>
</reference>
<feature type="transmembrane region" description="Helical" evidence="6">
    <location>
        <begin position="131"/>
        <end position="150"/>
    </location>
</feature>
<evidence type="ECO:0000256" key="2">
    <source>
        <dbReference type="ARBA" id="ARBA00007362"/>
    </source>
</evidence>
<feature type="transmembrane region" description="Helical" evidence="6">
    <location>
        <begin position="274"/>
        <end position="292"/>
    </location>
</feature>
<dbReference type="AlphaFoldDB" id="A0A6L6YLP5"/>
<dbReference type="Proteomes" id="UP000472580">
    <property type="component" value="Unassembled WGS sequence"/>
</dbReference>
<dbReference type="InterPro" id="IPR037185">
    <property type="entry name" value="EmrE-like"/>
</dbReference>
<feature type="transmembrane region" description="Helical" evidence="6">
    <location>
        <begin position="250"/>
        <end position="268"/>
    </location>
</feature>
<dbReference type="RefSeq" id="WP_160336336.1">
    <property type="nucleotide sequence ID" value="NZ_CALPCR010000044.1"/>
</dbReference>
<evidence type="ECO:0000259" key="7">
    <source>
        <dbReference type="Pfam" id="PF00892"/>
    </source>
</evidence>
<gene>
    <name evidence="8" type="ORF">E5987_12100</name>
</gene>
<organism evidence="8 9">
    <name type="scientific">Parasutterella muris</name>
    <dbReference type="NCBI Taxonomy" id="2565572"/>
    <lineage>
        <taxon>Bacteria</taxon>
        <taxon>Pseudomonadati</taxon>
        <taxon>Pseudomonadota</taxon>
        <taxon>Betaproteobacteria</taxon>
        <taxon>Burkholderiales</taxon>
        <taxon>Sutterellaceae</taxon>
        <taxon>Parasutterella</taxon>
    </lineage>
</organism>
<sequence length="307" mass="33220">MFGIWKGIFLAAFAGCCWGTMGVAAQYLFENCRFEADDLTALRLIGAGILLLLISAVSEGPRSLFLPFKDKRNIRDILIYGVGVLLIQYTFFIAIHASNAGTAAIMVGFGPLMIMFYMAAAKHRLPSAKELFCLVLAVSGVALLVTKGNFDSLDIASAGAFWGIVSAAFGAFCTVQPKAVIERIGVSLVVGWGMVVGGTIACFFTDPFSMDVDWTWASVGCYLFIIAFGTVAAFWCYLRSTMYVIPSISAILGSFEPFSAVLFSFLILHTTFNGYELFGAAAIITNMLILVWPDKNAIKKLSAEKSQ</sequence>
<accession>A0A6L6YLP5</accession>
<feature type="transmembrane region" description="Helical" evidence="6">
    <location>
        <begin position="214"/>
        <end position="238"/>
    </location>
</feature>
<evidence type="ECO:0000256" key="5">
    <source>
        <dbReference type="ARBA" id="ARBA00023136"/>
    </source>
</evidence>
<evidence type="ECO:0000256" key="1">
    <source>
        <dbReference type="ARBA" id="ARBA00004141"/>
    </source>
</evidence>
<evidence type="ECO:0000256" key="6">
    <source>
        <dbReference type="SAM" id="Phobius"/>
    </source>
</evidence>
<dbReference type="InterPro" id="IPR000620">
    <property type="entry name" value="EamA_dom"/>
</dbReference>
<keyword evidence="9" id="KW-1185">Reference proteome</keyword>
<dbReference type="GO" id="GO:0016020">
    <property type="term" value="C:membrane"/>
    <property type="evidence" value="ECO:0007669"/>
    <property type="project" value="UniProtKB-SubCell"/>
</dbReference>
<evidence type="ECO:0000313" key="9">
    <source>
        <dbReference type="Proteomes" id="UP000472580"/>
    </source>
</evidence>